<dbReference type="InterPro" id="IPR039420">
    <property type="entry name" value="WalR-like"/>
</dbReference>
<name>A0ABT1XFG6_9BURK</name>
<keyword evidence="2" id="KW-0805">Transcription regulation</keyword>
<protein>
    <submittedName>
        <fullName evidence="8">Response regulator transcription factor</fullName>
    </submittedName>
</protein>
<comment type="caution">
    <text evidence="8">The sequence shown here is derived from an EMBL/GenBank/DDBJ whole genome shotgun (WGS) entry which is preliminary data.</text>
</comment>
<dbReference type="CDD" id="cd06170">
    <property type="entry name" value="LuxR_C_like"/>
    <property type="match status" value="1"/>
</dbReference>
<evidence type="ECO:0000256" key="4">
    <source>
        <dbReference type="ARBA" id="ARBA00023163"/>
    </source>
</evidence>
<dbReference type="Pfam" id="PF00072">
    <property type="entry name" value="Response_reg"/>
    <property type="match status" value="1"/>
</dbReference>
<dbReference type="InterPro" id="IPR011006">
    <property type="entry name" value="CheY-like_superfamily"/>
</dbReference>
<reference evidence="8" key="1">
    <citation type="submission" date="2022-07" db="EMBL/GenBank/DDBJ databases">
        <authorList>
            <person name="Xamxidin M."/>
        </authorList>
    </citation>
    <scope>NUCLEOTIDE SEQUENCE</scope>
    <source>
        <strain evidence="8">YS8-69</strain>
    </source>
</reference>
<dbReference type="PROSITE" id="PS50043">
    <property type="entry name" value="HTH_LUXR_2"/>
    <property type="match status" value="1"/>
</dbReference>
<sequence>MNARDPDQVESNTIGVILVEDEPATQDHLVHVIESSPHLKLLGVANTVQDAYALLFMTNPHVALIDLGLPDSSGIEIIQWLSKNKPDTECLVITAFGDEDHVVRSLEAGASGYLLKDYSNSELIEHIIEVFNGGSPISPLIARQLLFKIQSARSSQLRHSQIKATLNDSQKASCITDRELAVIQQVARGFTAHEIADQMGISTHTVATHVKRIYKKLHVHSRSEAVYEASLLGLLEL</sequence>
<keyword evidence="1 5" id="KW-0597">Phosphoprotein</keyword>
<dbReference type="EMBL" id="JANKHG010000001">
    <property type="protein sequence ID" value="MCR2745338.1"/>
    <property type="molecule type" value="Genomic_DNA"/>
</dbReference>
<dbReference type="InterPro" id="IPR001789">
    <property type="entry name" value="Sig_transdc_resp-reg_receiver"/>
</dbReference>
<evidence type="ECO:0000256" key="5">
    <source>
        <dbReference type="PROSITE-ProRule" id="PRU00169"/>
    </source>
</evidence>
<dbReference type="SMART" id="SM00421">
    <property type="entry name" value="HTH_LUXR"/>
    <property type="match status" value="1"/>
</dbReference>
<dbReference type="RefSeq" id="WP_257510582.1">
    <property type="nucleotide sequence ID" value="NZ_JANKHG010000001.1"/>
</dbReference>
<dbReference type="PANTHER" id="PTHR43214:SF41">
    <property type="entry name" value="NITRATE_NITRITE RESPONSE REGULATOR PROTEIN NARP"/>
    <property type="match status" value="1"/>
</dbReference>
<dbReference type="PROSITE" id="PS00622">
    <property type="entry name" value="HTH_LUXR_1"/>
    <property type="match status" value="1"/>
</dbReference>
<dbReference type="SMART" id="SM00448">
    <property type="entry name" value="REC"/>
    <property type="match status" value="1"/>
</dbReference>
<dbReference type="PROSITE" id="PS50110">
    <property type="entry name" value="RESPONSE_REGULATORY"/>
    <property type="match status" value="1"/>
</dbReference>
<gene>
    <name evidence="8" type="ORF">NSP04_01605</name>
</gene>
<keyword evidence="4" id="KW-0804">Transcription</keyword>
<dbReference type="InterPro" id="IPR016032">
    <property type="entry name" value="Sig_transdc_resp-reg_C-effctor"/>
</dbReference>
<evidence type="ECO:0000256" key="1">
    <source>
        <dbReference type="ARBA" id="ARBA00022553"/>
    </source>
</evidence>
<evidence type="ECO:0000256" key="2">
    <source>
        <dbReference type="ARBA" id="ARBA00023015"/>
    </source>
</evidence>
<evidence type="ECO:0000313" key="8">
    <source>
        <dbReference type="EMBL" id="MCR2745338.1"/>
    </source>
</evidence>
<keyword evidence="3" id="KW-0238">DNA-binding</keyword>
<dbReference type="Gene3D" id="3.40.50.2300">
    <property type="match status" value="1"/>
</dbReference>
<feature type="modified residue" description="4-aspartylphosphate" evidence="5">
    <location>
        <position position="66"/>
    </location>
</feature>
<dbReference type="Pfam" id="PF00196">
    <property type="entry name" value="GerE"/>
    <property type="match status" value="1"/>
</dbReference>
<dbReference type="InterPro" id="IPR058245">
    <property type="entry name" value="NreC/VraR/RcsB-like_REC"/>
</dbReference>
<dbReference type="Proteomes" id="UP001165267">
    <property type="component" value="Unassembled WGS sequence"/>
</dbReference>
<dbReference type="SUPFAM" id="SSF52172">
    <property type="entry name" value="CheY-like"/>
    <property type="match status" value="1"/>
</dbReference>
<evidence type="ECO:0000313" key="9">
    <source>
        <dbReference type="Proteomes" id="UP001165267"/>
    </source>
</evidence>
<feature type="domain" description="HTH luxR-type" evidence="6">
    <location>
        <begin position="168"/>
        <end position="233"/>
    </location>
</feature>
<keyword evidence="9" id="KW-1185">Reference proteome</keyword>
<evidence type="ECO:0000259" key="6">
    <source>
        <dbReference type="PROSITE" id="PS50043"/>
    </source>
</evidence>
<dbReference type="CDD" id="cd17535">
    <property type="entry name" value="REC_NarL-like"/>
    <property type="match status" value="1"/>
</dbReference>
<evidence type="ECO:0000256" key="3">
    <source>
        <dbReference type="ARBA" id="ARBA00023125"/>
    </source>
</evidence>
<proteinExistence type="predicted"/>
<accession>A0ABT1XFG6</accession>
<dbReference type="InterPro" id="IPR000792">
    <property type="entry name" value="Tscrpt_reg_LuxR_C"/>
</dbReference>
<organism evidence="8 9">
    <name type="scientific">Limnobacter parvus</name>
    <dbReference type="NCBI Taxonomy" id="2939690"/>
    <lineage>
        <taxon>Bacteria</taxon>
        <taxon>Pseudomonadati</taxon>
        <taxon>Pseudomonadota</taxon>
        <taxon>Betaproteobacteria</taxon>
        <taxon>Burkholderiales</taxon>
        <taxon>Burkholderiaceae</taxon>
        <taxon>Limnobacter</taxon>
    </lineage>
</organism>
<dbReference type="PRINTS" id="PR00038">
    <property type="entry name" value="HTHLUXR"/>
</dbReference>
<feature type="domain" description="Response regulatory" evidence="7">
    <location>
        <begin position="15"/>
        <end position="131"/>
    </location>
</feature>
<dbReference type="PANTHER" id="PTHR43214">
    <property type="entry name" value="TWO-COMPONENT RESPONSE REGULATOR"/>
    <property type="match status" value="1"/>
</dbReference>
<dbReference type="SUPFAM" id="SSF46894">
    <property type="entry name" value="C-terminal effector domain of the bipartite response regulators"/>
    <property type="match status" value="1"/>
</dbReference>
<evidence type="ECO:0000259" key="7">
    <source>
        <dbReference type="PROSITE" id="PS50110"/>
    </source>
</evidence>